<organism evidence="1 2">
    <name type="scientific">Ceratodon purpureus</name>
    <name type="common">Fire moss</name>
    <name type="synonym">Dicranum purpureum</name>
    <dbReference type="NCBI Taxonomy" id="3225"/>
    <lineage>
        <taxon>Eukaryota</taxon>
        <taxon>Viridiplantae</taxon>
        <taxon>Streptophyta</taxon>
        <taxon>Embryophyta</taxon>
        <taxon>Bryophyta</taxon>
        <taxon>Bryophytina</taxon>
        <taxon>Bryopsida</taxon>
        <taxon>Dicranidae</taxon>
        <taxon>Pseudoditrichales</taxon>
        <taxon>Ditrichaceae</taxon>
        <taxon>Ceratodon</taxon>
    </lineage>
</organism>
<feature type="non-terminal residue" evidence="1">
    <location>
        <position position="132"/>
    </location>
</feature>
<keyword evidence="2" id="KW-1185">Reference proteome</keyword>
<dbReference type="Proteomes" id="UP000822688">
    <property type="component" value="Chromosome V"/>
</dbReference>
<name>A0A8T0HPJ6_CERPU</name>
<dbReference type="EMBL" id="CM026426">
    <property type="protein sequence ID" value="KAG0572709.1"/>
    <property type="molecule type" value="Genomic_DNA"/>
</dbReference>
<evidence type="ECO:0000313" key="1">
    <source>
        <dbReference type="EMBL" id="KAG0572709.1"/>
    </source>
</evidence>
<accession>A0A8T0HPJ6</accession>
<gene>
    <name evidence="1" type="ORF">KC19_VG119300</name>
</gene>
<sequence>MQQPCIRLHLQISHLSLCLVYYGQKILPQTHVVQNESLHFLPSRVDADEVPLWVINRGTALTSVRNLCHLTVPNNFPDSSRGKTNPNGPPQRSCITDDVSRVSIHIQHSKNFNNVLAKVAPHSQRTGTMCPV</sequence>
<protein>
    <submittedName>
        <fullName evidence="1">Uncharacterized protein</fullName>
    </submittedName>
</protein>
<dbReference type="AlphaFoldDB" id="A0A8T0HPJ6"/>
<proteinExistence type="predicted"/>
<reference evidence="1" key="1">
    <citation type="submission" date="2020-06" db="EMBL/GenBank/DDBJ databases">
        <title>WGS assembly of Ceratodon purpureus strain R40.</title>
        <authorList>
            <person name="Carey S.B."/>
            <person name="Jenkins J."/>
            <person name="Shu S."/>
            <person name="Lovell J.T."/>
            <person name="Sreedasyam A."/>
            <person name="Maumus F."/>
            <person name="Tiley G.P."/>
            <person name="Fernandez-Pozo N."/>
            <person name="Barry K."/>
            <person name="Chen C."/>
            <person name="Wang M."/>
            <person name="Lipzen A."/>
            <person name="Daum C."/>
            <person name="Saski C.A."/>
            <person name="Payton A.C."/>
            <person name="Mcbreen J.C."/>
            <person name="Conrad R.E."/>
            <person name="Kollar L.M."/>
            <person name="Olsson S."/>
            <person name="Huttunen S."/>
            <person name="Landis J.B."/>
            <person name="Wickett N.J."/>
            <person name="Johnson M.G."/>
            <person name="Rensing S.A."/>
            <person name="Grimwood J."/>
            <person name="Schmutz J."/>
            <person name="Mcdaniel S.F."/>
        </authorList>
    </citation>
    <scope>NUCLEOTIDE SEQUENCE</scope>
    <source>
        <strain evidence="1">R40</strain>
    </source>
</reference>
<comment type="caution">
    <text evidence="1">The sequence shown here is derived from an EMBL/GenBank/DDBJ whole genome shotgun (WGS) entry which is preliminary data.</text>
</comment>
<evidence type="ECO:0000313" key="2">
    <source>
        <dbReference type="Proteomes" id="UP000822688"/>
    </source>
</evidence>